<protein>
    <recommendedName>
        <fullName evidence="4">Zinc ribbon domain-containing protein</fullName>
    </recommendedName>
</protein>
<keyword evidence="1" id="KW-0472">Membrane</keyword>
<keyword evidence="1" id="KW-1133">Transmembrane helix</keyword>
<evidence type="ECO:0000256" key="1">
    <source>
        <dbReference type="SAM" id="Phobius"/>
    </source>
</evidence>
<dbReference type="Proteomes" id="UP001168109">
    <property type="component" value="Unassembled WGS sequence"/>
</dbReference>
<dbReference type="EMBL" id="JAOPLU010000002">
    <property type="protein sequence ID" value="MDM5131395.1"/>
    <property type="molecule type" value="Genomic_DNA"/>
</dbReference>
<evidence type="ECO:0000313" key="3">
    <source>
        <dbReference type="Proteomes" id="UP001168109"/>
    </source>
</evidence>
<reference evidence="2" key="1">
    <citation type="submission" date="2024-05" db="EMBL/GenBank/DDBJ databases">
        <title>WGS of Aeromonas isolates.</title>
        <authorList>
            <person name="Lee H."/>
        </authorList>
    </citation>
    <scope>NUCLEOTIDE SEQUENCE</scope>
    <source>
        <strain evidence="2">LP308</strain>
    </source>
</reference>
<keyword evidence="1" id="KW-0812">Transmembrane</keyword>
<name>A0ABT7QBS6_9GAMM</name>
<accession>A0ABT7QBS6</accession>
<proteinExistence type="predicted"/>
<gene>
    <name evidence="2" type="ORF">OB962_10340</name>
</gene>
<evidence type="ECO:0000313" key="2">
    <source>
        <dbReference type="EMBL" id="MDM5131395.1"/>
    </source>
</evidence>
<organism evidence="2 3">
    <name type="scientific">Aeromonas piscicola</name>
    <dbReference type="NCBI Taxonomy" id="600645"/>
    <lineage>
        <taxon>Bacteria</taxon>
        <taxon>Pseudomonadati</taxon>
        <taxon>Pseudomonadota</taxon>
        <taxon>Gammaproteobacteria</taxon>
        <taxon>Aeromonadales</taxon>
        <taxon>Aeromonadaceae</taxon>
        <taxon>Aeromonas</taxon>
    </lineage>
</organism>
<comment type="caution">
    <text evidence="2">The sequence shown here is derived from an EMBL/GenBank/DDBJ whole genome shotgun (WGS) entry which is preliminary data.</text>
</comment>
<sequence>MDKNENQINCIYCNELIAAKAKKCKHCGEIIDPQMRDIERLMREKNNSNIVVSNNNNLQNSSSQAKKFPHIAHGIMALLTGGIWIFVWIIHYIFRDKNSYS</sequence>
<keyword evidence="3" id="KW-1185">Reference proteome</keyword>
<dbReference type="RefSeq" id="WP_290041962.1">
    <property type="nucleotide sequence ID" value="NZ_JAOPLU010000002.1"/>
</dbReference>
<feature type="transmembrane region" description="Helical" evidence="1">
    <location>
        <begin position="71"/>
        <end position="94"/>
    </location>
</feature>
<evidence type="ECO:0008006" key="4">
    <source>
        <dbReference type="Google" id="ProtNLM"/>
    </source>
</evidence>